<keyword evidence="3 6" id="KW-0812">Transmembrane</keyword>
<dbReference type="GO" id="GO:0005886">
    <property type="term" value="C:plasma membrane"/>
    <property type="evidence" value="ECO:0007669"/>
    <property type="project" value="UniProtKB-SubCell"/>
</dbReference>
<dbReference type="InterPro" id="IPR001123">
    <property type="entry name" value="LeuE-type"/>
</dbReference>
<gene>
    <name evidence="7" type="ORF">DCF15_04540</name>
</gene>
<organism evidence="7 8">
    <name type="scientific">Phormidesmis priestleyi</name>
    <dbReference type="NCBI Taxonomy" id="268141"/>
    <lineage>
        <taxon>Bacteria</taxon>
        <taxon>Bacillati</taxon>
        <taxon>Cyanobacteriota</taxon>
        <taxon>Cyanophyceae</taxon>
        <taxon>Leptolyngbyales</taxon>
        <taxon>Leptolyngbyaceae</taxon>
        <taxon>Phormidesmis</taxon>
    </lineage>
</organism>
<reference evidence="8" key="1">
    <citation type="submission" date="2018-04" db="EMBL/GenBank/DDBJ databases">
        <authorList>
            <person name="Cornet L."/>
        </authorList>
    </citation>
    <scope>NUCLEOTIDE SEQUENCE [LARGE SCALE GENOMIC DNA]</scope>
</reference>
<evidence type="ECO:0000256" key="3">
    <source>
        <dbReference type="ARBA" id="ARBA00022692"/>
    </source>
</evidence>
<comment type="caution">
    <text evidence="7">The sequence shown here is derived from an EMBL/GenBank/DDBJ whole genome shotgun (WGS) entry which is preliminary data.</text>
</comment>
<feature type="transmembrane region" description="Helical" evidence="6">
    <location>
        <begin position="40"/>
        <end position="62"/>
    </location>
</feature>
<feature type="transmembrane region" description="Helical" evidence="6">
    <location>
        <begin position="191"/>
        <end position="209"/>
    </location>
</feature>
<dbReference type="EMBL" id="QBMP01000028">
    <property type="protein sequence ID" value="PZO58705.1"/>
    <property type="molecule type" value="Genomic_DNA"/>
</dbReference>
<evidence type="ECO:0000256" key="2">
    <source>
        <dbReference type="ARBA" id="ARBA00022475"/>
    </source>
</evidence>
<keyword evidence="4 6" id="KW-1133">Transmembrane helix</keyword>
<evidence type="ECO:0000313" key="8">
    <source>
        <dbReference type="Proteomes" id="UP000249794"/>
    </source>
</evidence>
<feature type="transmembrane region" description="Helical" evidence="6">
    <location>
        <begin position="6"/>
        <end position="28"/>
    </location>
</feature>
<evidence type="ECO:0000256" key="4">
    <source>
        <dbReference type="ARBA" id="ARBA00022989"/>
    </source>
</evidence>
<evidence type="ECO:0000256" key="5">
    <source>
        <dbReference type="ARBA" id="ARBA00023136"/>
    </source>
</evidence>
<dbReference type="AlphaFoldDB" id="A0A2W4ZKP2"/>
<name>A0A2W4ZKP2_9CYAN</name>
<accession>A0A2W4ZKP2</accession>
<keyword evidence="2" id="KW-1003">Cell membrane</keyword>
<comment type="subcellular location">
    <subcellularLocation>
        <location evidence="1">Cell membrane</location>
        <topology evidence="1">Multi-pass membrane protein</topology>
    </subcellularLocation>
</comment>
<evidence type="ECO:0000256" key="6">
    <source>
        <dbReference type="SAM" id="Phobius"/>
    </source>
</evidence>
<evidence type="ECO:0000256" key="1">
    <source>
        <dbReference type="ARBA" id="ARBA00004651"/>
    </source>
</evidence>
<sequence length="210" mass="22118">MLILLLMKGMLMGLAIAAPVGPIGVLCIRRTLAQGRSIGLMTGLGAATADGFYGIVAAFGLAAISDLLVSYTHLLRLGGGIFLCYLGLTTFFAPSKLSTADFEASPATAPSGLLLAYASTLFLTLTNPATIFSFIAIFAGFGITQADYLSSVTLVFGVFTGSACWWLVLVSGVEYLRNRLTPRRLDSFNQVSTKIFGILILGFGLAAWVV</sequence>
<feature type="transmembrane region" description="Helical" evidence="6">
    <location>
        <begin position="74"/>
        <end position="93"/>
    </location>
</feature>
<feature type="transmembrane region" description="Helical" evidence="6">
    <location>
        <begin position="114"/>
        <end position="142"/>
    </location>
</feature>
<dbReference type="Pfam" id="PF01810">
    <property type="entry name" value="LysE"/>
    <property type="match status" value="1"/>
</dbReference>
<dbReference type="GO" id="GO:0015171">
    <property type="term" value="F:amino acid transmembrane transporter activity"/>
    <property type="evidence" value="ECO:0007669"/>
    <property type="project" value="TreeGrafter"/>
</dbReference>
<feature type="transmembrane region" description="Helical" evidence="6">
    <location>
        <begin position="148"/>
        <end position="170"/>
    </location>
</feature>
<dbReference type="Proteomes" id="UP000249794">
    <property type="component" value="Unassembled WGS sequence"/>
</dbReference>
<proteinExistence type="predicted"/>
<protein>
    <submittedName>
        <fullName evidence="7">Lysine transporter LysE</fullName>
    </submittedName>
</protein>
<evidence type="ECO:0000313" key="7">
    <source>
        <dbReference type="EMBL" id="PZO58705.1"/>
    </source>
</evidence>
<keyword evidence="5 6" id="KW-0472">Membrane</keyword>
<dbReference type="PANTHER" id="PTHR30086">
    <property type="entry name" value="ARGININE EXPORTER PROTEIN ARGO"/>
    <property type="match status" value="1"/>
</dbReference>
<dbReference type="PANTHER" id="PTHR30086:SF20">
    <property type="entry name" value="ARGININE EXPORTER PROTEIN ARGO-RELATED"/>
    <property type="match status" value="1"/>
</dbReference>
<reference evidence="7 8" key="2">
    <citation type="submission" date="2018-06" db="EMBL/GenBank/DDBJ databases">
        <title>Metagenomic assembly of (sub)arctic Cyanobacteria and their associated microbiome from non-axenic cultures.</title>
        <authorList>
            <person name="Baurain D."/>
        </authorList>
    </citation>
    <scope>NUCLEOTIDE SEQUENCE [LARGE SCALE GENOMIC DNA]</scope>
    <source>
        <strain evidence="7">ULC027bin1</strain>
    </source>
</reference>